<gene>
    <name evidence="1" type="ORF">H9980_05760</name>
</gene>
<protein>
    <submittedName>
        <fullName evidence="1">Uncharacterized protein</fullName>
    </submittedName>
</protein>
<dbReference type="Proteomes" id="UP000886724">
    <property type="component" value="Unassembled WGS sequence"/>
</dbReference>
<sequence length="493" mass="58038">MKLVDLIISNQCNHLYWRYLKIVDNPKLSHLITSKQICKEIVSYYNQDYHHVLNVLSETEINFLKHYPTNHNYQDLPIINSLINKCLLIKDINNKNYITIPDDLKEIVFKAINLADISKIKRIDQINELLIGILAIRGVINVDDLIAFYLKYDSSISHDALKKHIDTNRYLIWHYFIYQGDDGLLLAYEPYQVYIDKIVNNQKIVSEVDFTYNKHQIQLIARYGLDIDHDCINCLYRETESINNYLLKEMIRNLIIQTCQTCEDENKLIKTIKQLQQDTNENLNYLITLIPKALPYIHSAGLYGLSPNEYYHLIHQASSFTKEESTTFYQLYLNLLEYTNQQFKITTISFHELDEVDPIDFSYVRTLLFNNPEIIDRYLNEDPDHLNNEAKKIVENFKEGFIDEFLILKNNDDYSIISNNSDVYAIYGLVSHLKEIYPDKVLPKVCNLAILPYLNKIVFDGILEDHPNLRPTNQIKEYQDKDIIFTLNKTIIN</sequence>
<evidence type="ECO:0000313" key="2">
    <source>
        <dbReference type="Proteomes" id="UP000886724"/>
    </source>
</evidence>
<name>A0A9D2BMH3_9FIRM</name>
<evidence type="ECO:0000313" key="1">
    <source>
        <dbReference type="EMBL" id="HIX81463.1"/>
    </source>
</evidence>
<dbReference type="EMBL" id="DXET01000132">
    <property type="protein sequence ID" value="HIX81463.1"/>
    <property type="molecule type" value="Genomic_DNA"/>
</dbReference>
<proteinExistence type="predicted"/>
<reference evidence="1" key="2">
    <citation type="submission" date="2021-04" db="EMBL/GenBank/DDBJ databases">
        <authorList>
            <person name="Gilroy R."/>
        </authorList>
    </citation>
    <scope>NUCLEOTIDE SEQUENCE</scope>
    <source>
        <strain evidence="1">ChiGjej1B1-14440</strain>
    </source>
</reference>
<dbReference type="AlphaFoldDB" id="A0A9D2BMH3"/>
<reference evidence="1" key="1">
    <citation type="journal article" date="2021" name="PeerJ">
        <title>Extensive microbial diversity within the chicken gut microbiome revealed by metagenomics and culture.</title>
        <authorList>
            <person name="Gilroy R."/>
            <person name="Ravi A."/>
            <person name="Getino M."/>
            <person name="Pursley I."/>
            <person name="Horton D.L."/>
            <person name="Alikhan N.F."/>
            <person name="Baker D."/>
            <person name="Gharbi K."/>
            <person name="Hall N."/>
            <person name="Watson M."/>
            <person name="Adriaenssens E.M."/>
            <person name="Foster-Nyarko E."/>
            <person name="Jarju S."/>
            <person name="Secka A."/>
            <person name="Antonio M."/>
            <person name="Oren A."/>
            <person name="Chaudhuri R.R."/>
            <person name="La Ragione R."/>
            <person name="Hildebrand F."/>
            <person name="Pallen M.J."/>
        </authorList>
    </citation>
    <scope>NUCLEOTIDE SEQUENCE</scope>
    <source>
        <strain evidence="1">ChiGjej1B1-14440</strain>
    </source>
</reference>
<comment type="caution">
    <text evidence="1">The sequence shown here is derived from an EMBL/GenBank/DDBJ whole genome shotgun (WGS) entry which is preliminary data.</text>
</comment>
<organism evidence="1 2">
    <name type="scientific">Candidatus Erysipelatoclostridium merdavium</name>
    <dbReference type="NCBI Taxonomy" id="2838566"/>
    <lineage>
        <taxon>Bacteria</taxon>
        <taxon>Bacillati</taxon>
        <taxon>Bacillota</taxon>
        <taxon>Erysipelotrichia</taxon>
        <taxon>Erysipelotrichales</taxon>
        <taxon>Erysipelotrichales incertae sedis</taxon>
    </lineage>
</organism>
<accession>A0A9D2BMH3</accession>